<reference evidence="2 3" key="1">
    <citation type="submission" date="2023-03" db="EMBL/GenBank/DDBJ databases">
        <title>Roseibium porphyridii sp. nov. and Roseibium rhodosorbium sp. nov. isolated from marine algae, Porphyridium cruentum and Rhodosorus marinus, respectively.</title>
        <authorList>
            <person name="Lee M.W."/>
            <person name="Choi B.J."/>
            <person name="Lee J.K."/>
            <person name="Choi D.G."/>
            <person name="Baek J.H."/>
            <person name="Bayburt H."/>
            <person name="Kim J.M."/>
            <person name="Han D.M."/>
            <person name="Kim K.H."/>
            <person name="Jeon C.O."/>
        </authorList>
    </citation>
    <scope>NUCLEOTIDE SEQUENCE [LARGE SCALE GENOMIC DNA]</scope>
    <source>
        <strain evidence="2 3">KMA01</strain>
    </source>
</reference>
<evidence type="ECO:0000313" key="3">
    <source>
        <dbReference type="Proteomes" id="UP001209803"/>
    </source>
</evidence>
<evidence type="ECO:0000313" key="2">
    <source>
        <dbReference type="EMBL" id="WFE88061.1"/>
    </source>
</evidence>
<dbReference type="EMBL" id="CP120863">
    <property type="protein sequence ID" value="WFE88061.1"/>
    <property type="molecule type" value="Genomic_DNA"/>
</dbReference>
<feature type="region of interest" description="Disordered" evidence="1">
    <location>
        <begin position="128"/>
        <end position="158"/>
    </location>
</feature>
<dbReference type="RefSeq" id="WP_285806023.1">
    <property type="nucleotide sequence ID" value="NZ_CP120863.1"/>
</dbReference>
<keyword evidence="3" id="KW-1185">Reference proteome</keyword>
<evidence type="ECO:0000256" key="1">
    <source>
        <dbReference type="SAM" id="MobiDB-lite"/>
    </source>
</evidence>
<name>A0ABY8EY93_9HYPH</name>
<proteinExistence type="predicted"/>
<evidence type="ECO:0008006" key="4">
    <source>
        <dbReference type="Google" id="ProtNLM"/>
    </source>
</evidence>
<accession>A0ABY8EY93</accession>
<organism evidence="2 3">
    <name type="scientific">Roseibium porphyridii</name>
    <dbReference type="NCBI Taxonomy" id="2866279"/>
    <lineage>
        <taxon>Bacteria</taxon>
        <taxon>Pseudomonadati</taxon>
        <taxon>Pseudomonadota</taxon>
        <taxon>Alphaproteobacteria</taxon>
        <taxon>Hyphomicrobiales</taxon>
        <taxon>Stappiaceae</taxon>
        <taxon>Roseibium</taxon>
    </lineage>
</organism>
<protein>
    <recommendedName>
        <fullName evidence="4">DUF2939 domain-containing protein</fullName>
    </recommendedName>
</protein>
<sequence length="158" mass="17830">MRYFFKNLHIFVFTFLSVFVALWVAQNTDRTTAGIRPLVEDAIELSDVAEGAYHEIKSVSLSEIADEFVSIYVDTMRLPTTLFERLSDRLGNVEADLKRKRASTRTEANEPVVETEYLLRTHPLGWEASHRGKGKGNSLTDADAHGGERQFATPLTQL</sequence>
<dbReference type="Proteomes" id="UP001209803">
    <property type="component" value="Chromosome"/>
</dbReference>
<gene>
    <name evidence="2" type="ORF">K1718_18055</name>
</gene>